<keyword evidence="2" id="KW-0597">Phosphoprotein</keyword>
<dbReference type="PANTHER" id="PTHR45527:SF1">
    <property type="entry name" value="FATTY ACID SYNTHASE"/>
    <property type="match status" value="1"/>
</dbReference>
<dbReference type="InterPro" id="IPR025110">
    <property type="entry name" value="AMP-bd_C"/>
</dbReference>
<keyword evidence="1" id="KW-0596">Phosphopantetheine</keyword>
<reference evidence="6" key="1">
    <citation type="submission" date="2022-12" db="EMBL/GenBank/DDBJ databases">
        <authorList>
            <person name="Petersen C."/>
        </authorList>
    </citation>
    <scope>NUCLEOTIDE SEQUENCE</scope>
    <source>
        <strain evidence="6">IBT 29677</strain>
    </source>
</reference>
<accession>A0A9W9VQ28</accession>
<evidence type="ECO:0000313" key="6">
    <source>
        <dbReference type="EMBL" id="KAJ5387233.1"/>
    </source>
</evidence>
<dbReference type="InterPro" id="IPR042099">
    <property type="entry name" value="ANL_N_sf"/>
</dbReference>
<dbReference type="NCBIfam" id="TIGR01733">
    <property type="entry name" value="AA-adenyl-dom"/>
    <property type="match status" value="1"/>
</dbReference>
<organism evidence="6 7">
    <name type="scientific">Penicillium cosmopolitanum</name>
    <dbReference type="NCBI Taxonomy" id="1131564"/>
    <lineage>
        <taxon>Eukaryota</taxon>
        <taxon>Fungi</taxon>
        <taxon>Dikarya</taxon>
        <taxon>Ascomycota</taxon>
        <taxon>Pezizomycotina</taxon>
        <taxon>Eurotiomycetes</taxon>
        <taxon>Eurotiomycetidae</taxon>
        <taxon>Eurotiales</taxon>
        <taxon>Aspergillaceae</taxon>
        <taxon>Penicillium</taxon>
    </lineage>
</organism>
<keyword evidence="3" id="KW-0436">Ligase</keyword>
<sequence length="1378" mass="151407">MSVLHSTAGMDATTLHRLGSQLKQIVHEQVIQSDKPVELPAPESPALSILNPSPELLPGPQLLHELALSGSNDSNNAIEFLAADGNIRSLSYSSLDQLSSKLATEIIHASAARVSDGRKLVVPVLLPQSLELYIAWLGILKAGGAFCPLNTDAPPDRIEFILQDVAASVVVTQSSLAARVPQDERLAVIKVEEIVNSTDNLEISRPMAQASPSPSDLAYVMYTSGSTGRPKGVGISHLAATQSLLAHDILIPQFNRFLQFASPTFDVSVFEVFFPFFRGATLIGSDREQMLLDISHVMTEMRVDAAELTPTVAGELLRTRAAAPCLRVLLTIGEMLTKYVVEEFGQSEKSDGILHGMYGPTEAAIHCTAATHFQADSAVNLIGKPFSTVSAFIMSLESEDKSQVNADLQPLPIGQIGELVVGGPQLADGYINRPEENAKAFIESPVYGRLYRTGDKGRMSSTGEIECFGRISSGQVKLRGQRIELGEIENVICKSPNVRSAVAIVSGGSLAAFVLANDQGTTDREMRDTCRQWMPRFMVPGEFILIDQFPQLPSGKIDRKGLEADFVRRRNAAQSVDQLTFRDEAEETIASCVFDVLGKRIPVDDSLVSAGLDSLAAIRLASHLLDTGMRLDVARLLEADSVDGIWHLAKAQATSESTEDTQTAINRIRQLVRDAGAARIEALGLSGQVAEIEPCSHIQQAMILETARDTKAYSNWIELQFQPTVTSDNIHDAFVKTFEHNALLRSGFVEIGLKENSYARFTWNTPDDQTIQKCDVFNYEISLISENDLLHPLRLQLKESSDGVRVLVHIHHSLYDGWSWQLILKDLQHILNREELPPKPAYNIITDFFIEYKLSESANESSNFWRDQLQGTPSLAFPNFHSVSNVSPKTQEANRVLDISISKLNEVSQSLHVSRQTIFQAAYCYMLSTYLGSKDVTFGTVFSGRTLPVKGIETVLGPCIRTLPTRMDLGKMQNVTDLMLAIQNMNRKSLEHGSLPLQDIKKASGIDPRRNLFDTALVWQESIWSDDQNANALFREVGNGEFLEFAFLLDLEPREDKVHAKMSYQQSVLPYEQAQLLLEQIDLVASILIENSQLPIGEVASYLPSSILSISNPEIETQTQTPTQAGLPSLVSNIERIASTDPYRTAVEILLQGTSAHESTIIESISYTQLHSRSNRLAHYFTKAGVLKGDMTALSLDRSIDTLISILALAKIGAGLLSLTHDADADADASPQFTNSILATANPRFCIINQSVTDWTVPDSTSQIRIPDSLSELDDFPASFTNDDGFYIICAENPSTNDDPTPNLFSFSLHNLQSHIKALADSYPVPVSTGSKLLHTSPLESASELHNYQYQHQHLAILTSASCPLMEYNANLMIVTIE</sequence>
<dbReference type="Pfam" id="PF00550">
    <property type="entry name" value="PP-binding"/>
    <property type="match status" value="1"/>
</dbReference>
<dbReference type="Proteomes" id="UP001147747">
    <property type="component" value="Unassembled WGS sequence"/>
</dbReference>
<dbReference type="GO" id="GO:0043041">
    <property type="term" value="P:amino acid activation for nonribosomal peptide biosynthetic process"/>
    <property type="evidence" value="ECO:0007669"/>
    <property type="project" value="TreeGrafter"/>
</dbReference>
<dbReference type="Gene3D" id="3.30.559.10">
    <property type="entry name" value="Chloramphenicol acetyltransferase-like domain"/>
    <property type="match status" value="1"/>
</dbReference>
<dbReference type="InterPro" id="IPR045851">
    <property type="entry name" value="AMP-bd_C_sf"/>
</dbReference>
<dbReference type="GO" id="GO:0044550">
    <property type="term" value="P:secondary metabolite biosynthetic process"/>
    <property type="evidence" value="ECO:0007669"/>
    <property type="project" value="TreeGrafter"/>
</dbReference>
<dbReference type="PANTHER" id="PTHR45527">
    <property type="entry name" value="NONRIBOSOMAL PEPTIDE SYNTHETASE"/>
    <property type="match status" value="1"/>
</dbReference>
<evidence type="ECO:0000313" key="7">
    <source>
        <dbReference type="Proteomes" id="UP001147747"/>
    </source>
</evidence>
<name>A0A9W9VQ28_9EURO</name>
<dbReference type="InterPro" id="IPR023213">
    <property type="entry name" value="CAT-like_dom_sf"/>
</dbReference>
<dbReference type="Pfam" id="PF00668">
    <property type="entry name" value="Condensation"/>
    <property type="match status" value="1"/>
</dbReference>
<reference evidence="6" key="2">
    <citation type="journal article" date="2023" name="IMA Fungus">
        <title>Comparative genomic study of the Penicillium genus elucidates a diverse pangenome and 15 lateral gene transfer events.</title>
        <authorList>
            <person name="Petersen C."/>
            <person name="Sorensen T."/>
            <person name="Nielsen M.R."/>
            <person name="Sondergaard T.E."/>
            <person name="Sorensen J.L."/>
            <person name="Fitzpatrick D.A."/>
            <person name="Frisvad J.C."/>
            <person name="Nielsen K.L."/>
        </authorList>
    </citation>
    <scope>NUCLEOTIDE SEQUENCE</scope>
    <source>
        <strain evidence="6">IBT 29677</strain>
    </source>
</reference>
<dbReference type="SUPFAM" id="SSF47336">
    <property type="entry name" value="ACP-like"/>
    <property type="match status" value="1"/>
</dbReference>
<dbReference type="SUPFAM" id="SSF52777">
    <property type="entry name" value="CoA-dependent acyltransferases"/>
    <property type="match status" value="2"/>
</dbReference>
<proteinExistence type="predicted"/>
<dbReference type="FunFam" id="3.40.50.980:FF:000001">
    <property type="entry name" value="Non-ribosomal peptide synthetase"/>
    <property type="match status" value="1"/>
</dbReference>
<dbReference type="InterPro" id="IPR006162">
    <property type="entry name" value="Ppantetheine_attach_site"/>
</dbReference>
<dbReference type="PROSITE" id="PS00455">
    <property type="entry name" value="AMP_BINDING"/>
    <property type="match status" value="1"/>
</dbReference>
<dbReference type="InterPro" id="IPR001242">
    <property type="entry name" value="Condensation_dom"/>
</dbReference>
<dbReference type="InterPro" id="IPR000873">
    <property type="entry name" value="AMP-dep_synth/lig_dom"/>
</dbReference>
<protein>
    <recommendedName>
        <fullName evidence="5">Carrier domain-containing protein</fullName>
    </recommendedName>
</protein>
<dbReference type="OrthoDB" id="416786at2759"/>
<dbReference type="SUPFAM" id="SSF56801">
    <property type="entry name" value="Acetyl-CoA synthetase-like"/>
    <property type="match status" value="2"/>
</dbReference>
<feature type="domain" description="Carrier" evidence="5">
    <location>
        <begin position="580"/>
        <end position="653"/>
    </location>
</feature>
<evidence type="ECO:0000256" key="1">
    <source>
        <dbReference type="ARBA" id="ARBA00022450"/>
    </source>
</evidence>
<dbReference type="Gene3D" id="3.30.300.30">
    <property type="match status" value="1"/>
</dbReference>
<dbReference type="GO" id="GO:0031177">
    <property type="term" value="F:phosphopantetheine binding"/>
    <property type="evidence" value="ECO:0007669"/>
    <property type="project" value="TreeGrafter"/>
</dbReference>
<dbReference type="GO" id="GO:0016874">
    <property type="term" value="F:ligase activity"/>
    <property type="evidence" value="ECO:0007669"/>
    <property type="project" value="UniProtKB-KW"/>
</dbReference>
<dbReference type="InterPro" id="IPR010071">
    <property type="entry name" value="AA_adenyl_dom"/>
</dbReference>
<comment type="caution">
    <text evidence="6">The sequence shown here is derived from an EMBL/GenBank/DDBJ whole genome shotgun (WGS) entry which is preliminary data.</text>
</comment>
<dbReference type="Gene3D" id="3.30.559.30">
    <property type="entry name" value="Nonribosomal peptide synthetase, condensation domain"/>
    <property type="match status" value="1"/>
</dbReference>
<dbReference type="RefSeq" id="XP_056485031.1">
    <property type="nucleotide sequence ID" value="XM_056634411.1"/>
</dbReference>
<gene>
    <name evidence="6" type="ORF">N7509_009774</name>
</gene>
<evidence type="ECO:0000256" key="3">
    <source>
        <dbReference type="ARBA" id="ARBA00022598"/>
    </source>
</evidence>
<keyword evidence="4" id="KW-0677">Repeat</keyword>
<dbReference type="InterPro" id="IPR009081">
    <property type="entry name" value="PP-bd_ACP"/>
</dbReference>
<dbReference type="PROSITE" id="PS50075">
    <property type="entry name" value="CARRIER"/>
    <property type="match status" value="1"/>
</dbReference>
<dbReference type="InterPro" id="IPR020845">
    <property type="entry name" value="AMP-binding_CS"/>
</dbReference>
<evidence type="ECO:0000256" key="4">
    <source>
        <dbReference type="ARBA" id="ARBA00022737"/>
    </source>
</evidence>
<evidence type="ECO:0000256" key="2">
    <source>
        <dbReference type="ARBA" id="ARBA00022553"/>
    </source>
</evidence>
<keyword evidence="7" id="KW-1185">Reference proteome</keyword>
<dbReference type="PROSITE" id="PS00012">
    <property type="entry name" value="PHOSPHOPANTETHEINE"/>
    <property type="match status" value="1"/>
</dbReference>
<dbReference type="EMBL" id="JAPZBU010000009">
    <property type="protein sequence ID" value="KAJ5387233.1"/>
    <property type="molecule type" value="Genomic_DNA"/>
</dbReference>
<dbReference type="Pfam" id="PF00501">
    <property type="entry name" value="AMP-binding"/>
    <property type="match status" value="2"/>
</dbReference>
<dbReference type="GeneID" id="81373391"/>
<evidence type="ECO:0000259" key="5">
    <source>
        <dbReference type="PROSITE" id="PS50075"/>
    </source>
</evidence>
<dbReference type="Pfam" id="PF13193">
    <property type="entry name" value="AMP-binding_C"/>
    <property type="match status" value="1"/>
</dbReference>
<dbReference type="Gene3D" id="1.10.1200.10">
    <property type="entry name" value="ACP-like"/>
    <property type="match status" value="1"/>
</dbReference>
<dbReference type="GO" id="GO:0005737">
    <property type="term" value="C:cytoplasm"/>
    <property type="evidence" value="ECO:0007669"/>
    <property type="project" value="TreeGrafter"/>
</dbReference>
<dbReference type="Gene3D" id="3.40.50.12780">
    <property type="entry name" value="N-terminal domain of ligase-like"/>
    <property type="match status" value="2"/>
</dbReference>
<dbReference type="CDD" id="cd05918">
    <property type="entry name" value="A_NRPS_SidN3_like"/>
    <property type="match status" value="1"/>
</dbReference>
<dbReference type="InterPro" id="IPR036736">
    <property type="entry name" value="ACP-like_sf"/>
</dbReference>